<dbReference type="InterPro" id="IPR052664">
    <property type="entry name" value="BTB-MATH_domain_protein"/>
</dbReference>
<evidence type="ECO:0000256" key="1">
    <source>
        <dbReference type="SAM" id="MobiDB-lite"/>
    </source>
</evidence>
<feature type="compositionally biased region" description="Low complexity" evidence="1">
    <location>
        <begin position="552"/>
        <end position="591"/>
    </location>
</feature>
<accession>A0A409WJ83</accession>
<dbReference type="PROSITE" id="PS50097">
    <property type="entry name" value="BTB"/>
    <property type="match status" value="2"/>
</dbReference>
<keyword evidence="4" id="KW-1185">Reference proteome</keyword>
<dbReference type="Gene3D" id="3.30.710.10">
    <property type="entry name" value="Potassium Channel Kv1.1, Chain A"/>
    <property type="match status" value="2"/>
</dbReference>
<organism evidence="3 4">
    <name type="scientific">Psilocybe cyanescens</name>
    <dbReference type="NCBI Taxonomy" id="93625"/>
    <lineage>
        <taxon>Eukaryota</taxon>
        <taxon>Fungi</taxon>
        <taxon>Dikarya</taxon>
        <taxon>Basidiomycota</taxon>
        <taxon>Agaricomycotina</taxon>
        <taxon>Agaricomycetes</taxon>
        <taxon>Agaricomycetidae</taxon>
        <taxon>Agaricales</taxon>
        <taxon>Agaricineae</taxon>
        <taxon>Strophariaceae</taxon>
        <taxon>Psilocybe</taxon>
    </lineage>
</organism>
<dbReference type="AlphaFoldDB" id="A0A409WJ83"/>
<evidence type="ECO:0000313" key="4">
    <source>
        <dbReference type="Proteomes" id="UP000283269"/>
    </source>
</evidence>
<dbReference type="InterPro" id="IPR011333">
    <property type="entry name" value="SKP1/BTB/POZ_sf"/>
</dbReference>
<dbReference type="InParanoid" id="A0A409WJ83"/>
<dbReference type="PANTHER" id="PTHR22743">
    <property type="entry name" value="MEPRIN/TRAF-LIKE MATH FAMILY-C.ELEGANS"/>
    <property type="match status" value="1"/>
</dbReference>
<comment type="caution">
    <text evidence="3">The sequence shown here is derived from an EMBL/GenBank/DDBJ whole genome shotgun (WGS) entry which is preliminary data.</text>
</comment>
<feature type="region of interest" description="Disordered" evidence="1">
    <location>
        <begin position="511"/>
        <end position="615"/>
    </location>
</feature>
<feature type="domain" description="BTB" evidence="2">
    <location>
        <begin position="288"/>
        <end position="362"/>
    </location>
</feature>
<proteinExistence type="predicted"/>
<evidence type="ECO:0000259" key="2">
    <source>
        <dbReference type="PROSITE" id="PS50097"/>
    </source>
</evidence>
<dbReference type="Proteomes" id="UP000283269">
    <property type="component" value="Unassembled WGS sequence"/>
</dbReference>
<dbReference type="OrthoDB" id="9997739at2759"/>
<dbReference type="InterPro" id="IPR000210">
    <property type="entry name" value="BTB/POZ_dom"/>
</dbReference>
<dbReference type="EMBL" id="NHYD01003413">
    <property type="protein sequence ID" value="PPQ78584.1"/>
    <property type="molecule type" value="Genomic_DNA"/>
</dbReference>
<protein>
    <recommendedName>
        <fullName evidence="2">BTB domain-containing protein</fullName>
    </recommendedName>
</protein>
<feature type="compositionally biased region" description="Low complexity" evidence="1">
    <location>
        <begin position="511"/>
        <end position="522"/>
    </location>
</feature>
<feature type="compositionally biased region" description="Basic and acidic residues" evidence="1">
    <location>
        <begin position="592"/>
        <end position="609"/>
    </location>
</feature>
<feature type="domain" description="BTB" evidence="2">
    <location>
        <begin position="23"/>
        <end position="96"/>
    </location>
</feature>
<dbReference type="STRING" id="93625.A0A409WJ83"/>
<name>A0A409WJ83_PSICY</name>
<dbReference type="SUPFAM" id="SSF54695">
    <property type="entry name" value="POZ domain"/>
    <property type="match status" value="2"/>
</dbReference>
<dbReference type="SMART" id="SM00225">
    <property type="entry name" value="BTB"/>
    <property type="match status" value="2"/>
</dbReference>
<dbReference type="CDD" id="cd18186">
    <property type="entry name" value="BTB_POZ_ZBTB_KLHL-like"/>
    <property type="match status" value="1"/>
</dbReference>
<sequence length="684" mass="75519">MPHSREDSISLLNRHGRYYIDAGDLHIMAGKTLFRVHGYFFSRESPVFSRKLNPTSPGDTKEGTTDHDPIVLEGVPPEDFEKLLWVFYNPKYSLYDASVGDWQCILDLADRWDFNEVKELAVRELHKKKELDLVHKMSLYQKYKVDPRHLVPLYAELCARDTPLNLEESKILGLETVVLINSTRERLRADPSSEGRSPLPSGLEEDDVFRTIEGDLGIEPGSSMKHMQENLALLASSSSATTQNDTLGFKLRGSPRKGGRGAAPNGAHHTNGSFLTVTKHENYYILGGDLCILVEHTHFRVHRYFFERESKSFANKLIAPASPGSPPLGSSDANAIILHDVTPAQFAKFLWVFYNPRYSIYEADAEVWEIILNLSERWGFPEVKALSIRELERKELSDVRRIKLYHANKVDRNILIPRYAALCAREEPLTLEEGMDLGMETTLQIAKGREEARSARLPSGARSPLTPTIRGEDLREVIRELFKIAPAAADTVEEAPTNPGALVLRGLPQGQQPTVKAQAQQATPPPPPQPKKPTEKPKIQTQTKTPQKKKGPTTAPPSTTTTTTPTKETEPQSQPEVVVAAVGEETTGTTVKENKDENKEESGPQKNGDHVLVPVPAGVDGAVDSSASAAQVDELAGITIVTPTPITTTDAHLPDPYSNLSFPFGPLVSTSGGGDFEVDPLTLF</sequence>
<feature type="region of interest" description="Disordered" evidence="1">
    <location>
        <begin position="244"/>
        <end position="271"/>
    </location>
</feature>
<gene>
    <name evidence="3" type="ORF">CVT25_010560</name>
</gene>
<dbReference type="PANTHER" id="PTHR22743:SF165">
    <property type="entry name" value="BTB AND MATH DOMAIN CONTAINING-RELATED"/>
    <property type="match status" value="1"/>
</dbReference>
<reference evidence="3 4" key="1">
    <citation type="journal article" date="2018" name="Evol. Lett.">
        <title>Horizontal gene cluster transfer increased hallucinogenic mushroom diversity.</title>
        <authorList>
            <person name="Reynolds H.T."/>
            <person name="Vijayakumar V."/>
            <person name="Gluck-Thaler E."/>
            <person name="Korotkin H.B."/>
            <person name="Matheny P.B."/>
            <person name="Slot J.C."/>
        </authorList>
    </citation>
    <scope>NUCLEOTIDE SEQUENCE [LARGE SCALE GENOMIC DNA]</scope>
    <source>
        <strain evidence="3 4">2631</strain>
    </source>
</reference>
<dbReference type="Pfam" id="PF00651">
    <property type="entry name" value="BTB"/>
    <property type="match status" value="1"/>
</dbReference>
<evidence type="ECO:0000313" key="3">
    <source>
        <dbReference type="EMBL" id="PPQ78584.1"/>
    </source>
</evidence>